<dbReference type="GeneID" id="70244570"/>
<dbReference type="RefSeq" id="XP_046069365.1">
    <property type="nucleotide sequence ID" value="XM_046214283.1"/>
</dbReference>
<dbReference type="AlphaFoldDB" id="A0AAD4KMG6"/>
<dbReference type="Proteomes" id="UP001201262">
    <property type="component" value="Unassembled WGS sequence"/>
</dbReference>
<protein>
    <submittedName>
        <fullName evidence="2">Uncharacterized protein</fullName>
    </submittedName>
</protein>
<gene>
    <name evidence="2" type="ORF">BGW36DRAFT_361542</name>
</gene>
<feature type="transmembrane region" description="Helical" evidence="1">
    <location>
        <begin position="119"/>
        <end position="139"/>
    </location>
</feature>
<comment type="caution">
    <text evidence="2">The sequence shown here is derived from an EMBL/GenBank/DDBJ whole genome shotgun (WGS) entry which is preliminary data.</text>
</comment>
<organism evidence="2 3">
    <name type="scientific">Talaromyces proteolyticus</name>
    <dbReference type="NCBI Taxonomy" id="1131652"/>
    <lineage>
        <taxon>Eukaryota</taxon>
        <taxon>Fungi</taxon>
        <taxon>Dikarya</taxon>
        <taxon>Ascomycota</taxon>
        <taxon>Pezizomycotina</taxon>
        <taxon>Eurotiomycetes</taxon>
        <taxon>Eurotiomycetidae</taxon>
        <taxon>Eurotiales</taxon>
        <taxon>Trichocomaceae</taxon>
        <taxon>Talaromyces</taxon>
        <taxon>Talaromyces sect. Bacilispori</taxon>
    </lineage>
</organism>
<keyword evidence="1" id="KW-0472">Membrane</keyword>
<keyword evidence="1" id="KW-1133">Transmembrane helix</keyword>
<keyword evidence="3" id="KW-1185">Reference proteome</keyword>
<evidence type="ECO:0000313" key="3">
    <source>
        <dbReference type="Proteomes" id="UP001201262"/>
    </source>
</evidence>
<proteinExistence type="predicted"/>
<dbReference type="EMBL" id="JAJTJA010000009">
    <property type="protein sequence ID" value="KAH8693695.1"/>
    <property type="molecule type" value="Genomic_DNA"/>
</dbReference>
<keyword evidence="1" id="KW-0812">Transmembrane</keyword>
<accession>A0AAD4KMG6</accession>
<name>A0AAD4KMG6_9EURO</name>
<reference evidence="2" key="1">
    <citation type="submission" date="2021-12" db="EMBL/GenBank/DDBJ databases">
        <title>Convergent genome expansion in fungi linked to evolution of root-endophyte symbiosis.</title>
        <authorList>
            <consortium name="DOE Joint Genome Institute"/>
            <person name="Ke Y.-H."/>
            <person name="Bonito G."/>
            <person name="Liao H.-L."/>
            <person name="Looney B."/>
            <person name="Rojas-Flechas A."/>
            <person name="Nash J."/>
            <person name="Hameed K."/>
            <person name="Schadt C."/>
            <person name="Martin F."/>
            <person name="Crous P.W."/>
            <person name="Miettinen O."/>
            <person name="Magnuson J.K."/>
            <person name="Labbe J."/>
            <person name="Jacobson D."/>
            <person name="Doktycz M.J."/>
            <person name="Veneault-Fourrey C."/>
            <person name="Kuo A."/>
            <person name="Mondo S."/>
            <person name="Calhoun S."/>
            <person name="Riley R."/>
            <person name="Ohm R."/>
            <person name="LaButti K."/>
            <person name="Andreopoulos B."/>
            <person name="Pangilinan J."/>
            <person name="Nolan M."/>
            <person name="Tritt A."/>
            <person name="Clum A."/>
            <person name="Lipzen A."/>
            <person name="Daum C."/>
            <person name="Barry K."/>
            <person name="Grigoriev I.V."/>
            <person name="Vilgalys R."/>
        </authorList>
    </citation>
    <scope>NUCLEOTIDE SEQUENCE</scope>
    <source>
        <strain evidence="2">PMI_201</strain>
    </source>
</reference>
<feature type="transmembrane region" description="Helical" evidence="1">
    <location>
        <begin position="57"/>
        <end position="74"/>
    </location>
</feature>
<evidence type="ECO:0000256" key="1">
    <source>
        <dbReference type="SAM" id="Phobius"/>
    </source>
</evidence>
<sequence length="141" mass="16235">MSRVMLYSPNRHMNNLNENVELRRNLAVWQKALPDDCLFMESLINAGQWTLDEEVLFLHRAVLCMFSLMAFGLFNRALLSAKTDPIHGNHFPQHDVKRAVVNAVDETARMARLFFEQNLVQKLPFYAIAFFISTLPIVLVG</sequence>
<evidence type="ECO:0000313" key="2">
    <source>
        <dbReference type="EMBL" id="KAH8693695.1"/>
    </source>
</evidence>